<gene>
    <name evidence="2" type="ORF">AMD00_07350</name>
</gene>
<name>A0A0M0LME4_9BACL</name>
<dbReference type="Proteomes" id="UP000036867">
    <property type="component" value="Unassembled WGS sequence"/>
</dbReference>
<evidence type="ECO:0000256" key="1">
    <source>
        <dbReference type="SAM" id="Coils"/>
    </source>
</evidence>
<dbReference type="OrthoDB" id="2455172at2"/>
<protein>
    <submittedName>
        <fullName evidence="2">Uncharacterized protein</fullName>
    </submittedName>
</protein>
<dbReference type="AlphaFoldDB" id="A0A0M0LME4"/>
<reference evidence="3" key="1">
    <citation type="submission" date="2015-08" db="EMBL/GenBank/DDBJ databases">
        <title>Fjat-10028 dsm 16317.</title>
        <authorList>
            <person name="Liu B."/>
            <person name="Wang J."/>
            <person name="Zhu Y."/>
            <person name="Liu G."/>
            <person name="Chen Q."/>
            <person name="Chen Z."/>
            <person name="Lan J."/>
            <person name="Che J."/>
            <person name="Ge C."/>
            <person name="Shi H."/>
            <person name="Pan Z."/>
            <person name="Liu X."/>
        </authorList>
    </citation>
    <scope>NUCLEOTIDE SEQUENCE [LARGE SCALE GENOMIC DNA]</scope>
    <source>
        <strain evidence="3">DSM 16317</strain>
    </source>
</reference>
<sequence length="80" mass="9621">MSKRLFQLLPLIEIENFQTIQLRGKITIQKISERQVEFLHEEFIIQIEAKELQIQVLKDELVALKLNQLEKMTIEKWQES</sequence>
<keyword evidence="1" id="KW-0175">Coiled coil</keyword>
<dbReference type="RefSeq" id="WP_053416387.1">
    <property type="nucleotide sequence ID" value="NZ_CP063302.1"/>
</dbReference>
<evidence type="ECO:0000313" key="2">
    <source>
        <dbReference type="EMBL" id="KOO52214.1"/>
    </source>
</evidence>
<dbReference type="STRING" id="263475.AMD00_07350"/>
<proteinExistence type="predicted"/>
<accession>A0A0M0LME4</accession>
<feature type="coiled-coil region" evidence="1">
    <location>
        <begin position="40"/>
        <end position="67"/>
    </location>
</feature>
<dbReference type="GeneID" id="301135917"/>
<keyword evidence="3" id="KW-1185">Reference proteome</keyword>
<organism evidence="2 3">
    <name type="scientific">Viridibacillus arvi</name>
    <dbReference type="NCBI Taxonomy" id="263475"/>
    <lineage>
        <taxon>Bacteria</taxon>
        <taxon>Bacillati</taxon>
        <taxon>Bacillota</taxon>
        <taxon>Bacilli</taxon>
        <taxon>Bacillales</taxon>
        <taxon>Caryophanaceae</taxon>
        <taxon>Viridibacillus</taxon>
    </lineage>
</organism>
<dbReference type="EMBL" id="LILB01000001">
    <property type="protein sequence ID" value="KOO52214.1"/>
    <property type="molecule type" value="Genomic_DNA"/>
</dbReference>
<comment type="caution">
    <text evidence="2">The sequence shown here is derived from an EMBL/GenBank/DDBJ whole genome shotgun (WGS) entry which is preliminary data.</text>
</comment>
<evidence type="ECO:0000313" key="3">
    <source>
        <dbReference type="Proteomes" id="UP000036867"/>
    </source>
</evidence>